<protein>
    <recommendedName>
        <fullName evidence="4">Integral membrane protein</fullName>
    </recommendedName>
</protein>
<organism evidence="2 3">
    <name type="scientific">Xylanimonas cellulosilytica (strain DSM 15894 / JCM 12276 / CECT 5975 / KCTC 9989 / LMG 20990 / NBRC 107835 / XIL07)</name>
    <dbReference type="NCBI Taxonomy" id="446471"/>
    <lineage>
        <taxon>Bacteria</taxon>
        <taxon>Bacillati</taxon>
        <taxon>Actinomycetota</taxon>
        <taxon>Actinomycetes</taxon>
        <taxon>Micrococcales</taxon>
        <taxon>Promicromonosporaceae</taxon>
        <taxon>Xylanimonas</taxon>
    </lineage>
</organism>
<evidence type="ECO:0000313" key="3">
    <source>
        <dbReference type="Proteomes" id="UP000002255"/>
    </source>
</evidence>
<reference evidence="3" key="1">
    <citation type="submission" date="2009-11" db="EMBL/GenBank/DDBJ databases">
        <title>The complete chromosome of Xylanimonas cellulosilytica DSM 15894.</title>
        <authorList>
            <consortium name="US DOE Joint Genome Institute (JGI-PGF)"/>
            <person name="Lucas S."/>
            <person name="Copeland A."/>
            <person name="Lapidus A."/>
            <person name="Glavina del Rio T."/>
            <person name="Dalin E."/>
            <person name="Tice H."/>
            <person name="Bruce D."/>
            <person name="Goodwin L."/>
            <person name="Pitluck S."/>
            <person name="Kyrpides N."/>
            <person name="Mavromatis K."/>
            <person name="Ivanova N."/>
            <person name="Mikhailova N."/>
            <person name="Foster B."/>
            <person name="Clum A."/>
            <person name="Brettin T."/>
            <person name="Detter J.C."/>
            <person name="Han C."/>
            <person name="Larimer F."/>
            <person name="Land M."/>
            <person name="Hauser L."/>
            <person name="Markowitz V."/>
            <person name="Cheng J.F."/>
            <person name="Hugenholtz P."/>
            <person name="Woyke T."/>
            <person name="Wu D."/>
            <person name="Gehrich-Schroeter G."/>
            <person name="Schneider S."/>
            <person name="Pukall S.R."/>
            <person name="Klenk H.P."/>
            <person name="Eisen J.A."/>
        </authorList>
    </citation>
    <scope>NUCLEOTIDE SEQUENCE [LARGE SCALE GENOMIC DNA]</scope>
    <source>
        <strain evidence="3">DSM 15894 / CECT 5975 / LMG 20990 / XIL07</strain>
    </source>
</reference>
<feature type="transmembrane region" description="Helical" evidence="1">
    <location>
        <begin position="52"/>
        <end position="69"/>
    </location>
</feature>
<name>D1BU52_XYLCX</name>
<dbReference type="OrthoDB" id="3268522at2"/>
<sequence length="91" mass="9570">MAQRDESLAVKIAAMVLTLAAGWLAQKAVGMIWEKSTGHHAPTDLDDDEITVVQAVTFAAVSGGVAVLARRLTRRGVVRAAARITPKPPPA</sequence>
<dbReference type="Pfam" id="PF14019">
    <property type="entry name" value="DUF4235"/>
    <property type="match status" value="1"/>
</dbReference>
<dbReference type="InterPro" id="IPR025329">
    <property type="entry name" value="DUF4235"/>
</dbReference>
<feature type="transmembrane region" description="Helical" evidence="1">
    <location>
        <begin position="12"/>
        <end position="32"/>
    </location>
</feature>
<dbReference type="Proteomes" id="UP000002255">
    <property type="component" value="Chromosome"/>
</dbReference>
<dbReference type="KEGG" id="xce:Xcel_0177"/>
<keyword evidence="3" id="KW-1185">Reference proteome</keyword>
<dbReference type="AlphaFoldDB" id="D1BU52"/>
<evidence type="ECO:0000313" key="2">
    <source>
        <dbReference type="EMBL" id="ACZ29216.1"/>
    </source>
</evidence>
<proteinExistence type="predicted"/>
<accession>D1BU52</accession>
<gene>
    <name evidence="2" type="ordered locus">Xcel_0177</name>
</gene>
<keyword evidence="1" id="KW-0472">Membrane</keyword>
<dbReference type="HOGENOM" id="CLU_168912_1_0_11"/>
<dbReference type="eggNOG" id="ENOG5031RMY">
    <property type="taxonomic scope" value="Bacteria"/>
</dbReference>
<dbReference type="EMBL" id="CP001821">
    <property type="protein sequence ID" value="ACZ29216.1"/>
    <property type="molecule type" value="Genomic_DNA"/>
</dbReference>
<evidence type="ECO:0000256" key="1">
    <source>
        <dbReference type="SAM" id="Phobius"/>
    </source>
</evidence>
<keyword evidence="1" id="KW-0812">Transmembrane</keyword>
<evidence type="ECO:0008006" key="4">
    <source>
        <dbReference type="Google" id="ProtNLM"/>
    </source>
</evidence>
<keyword evidence="1" id="KW-1133">Transmembrane helix</keyword>
<reference evidence="2 3" key="2">
    <citation type="journal article" date="2010" name="Stand. Genomic Sci.">
        <title>Complete genome sequence of Xylanimonas cellulosilytica type strain (XIL07).</title>
        <authorList>
            <person name="Foster B."/>
            <person name="Pukall R."/>
            <person name="Abt B."/>
            <person name="Nolan M."/>
            <person name="Glavina Del Rio T."/>
            <person name="Chen F."/>
            <person name="Lucas S."/>
            <person name="Tice H."/>
            <person name="Pitluck S."/>
            <person name="Cheng J.-F."/>
            <person name="Chertkov O."/>
            <person name="Brettin T."/>
            <person name="Han C."/>
            <person name="Detter J.C."/>
            <person name="Bruce D."/>
            <person name="Goodwin L."/>
            <person name="Ivanova N."/>
            <person name="Mavromatis K."/>
            <person name="Pati A."/>
            <person name="Mikhailova N."/>
            <person name="Chen A."/>
            <person name="Palaniappan K."/>
            <person name="Land M."/>
            <person name="Hauser L."/>
            <person name="Chang Y.-J."/>
            <person name="Jeffries C.D."/>
            <person name="Chain P."/>
            <person name="Rohde M."/>
            <person name="Goeker M."/>
            <person name="Bristow J."/>
            <person name="Eisen J.A."/>
            <person name="Markowitz V."/>
            <person name="Hugenholtz P."/>
            <person name="Kyrpides N.C."/>
            <person name="Klenk H.-P."/>
            <person name="Lapidus A."/>
        </authorList>
    </citation>
    <scope>NUCLEOTIDE SEQUENCE [LARGE SCALE GENOMIC DNA]</scope>
    <source>
        <strain evidence="3">DSM 15894 / CECT 5975 / LMG 20990 / XIL07</strain>
    </source>
</reference>